<dbReference type="SFLD" id="SFLDS00029">
    <property type="entry name" value="Radical_SAM"/>
    <property type="match status" value="1"/>
</dbReference>
<dbReference type="GeneID" id="97994369"/>
<dbReference type="InterPro" id="IPR058240">
    <property type="entry name" value="rSAM_sf"/>
</dbReference>
<dbReference type="SMART" id="SM00729">
    <property type="entry name" value="Elp3"/>
    <property type="match status" value="1"/>
</dbReference>
<keyword evidence="4" id="KW-0479">Metal-binding</keyword>
<dbReference type="PANTHER" id="PTHR11135">
    <property type="entry name" value="HISTONE ACETYLTRANSFERASE-RELATED"/>
    <property type="match status" value="1"/>
</dbReference>
<keyword evidence="9" id="KW-1185">Reference proteome</keyword>
<evidence type="ECO:0000256" key="2">
    <source>
        <dbReference type="ARBA" id="ARBA00022485"/>
    </source>
</evidence>
<dbReference type="InterPro" id="IPR032432">
    <property type="entry name" value="Radical_SAM_C"/>
</dbReference>
<dbReference type="GO" id="GO:0003824">
    <property type="term" value="F:catalytic activity"/>
    <property type="evidence" value="ECO:0007669"/>
    <property type="project" value="InterPro"/>
</dbReference>
<dbReference type="GO" id="GO:0051539">
    <property type="term" value="F:4 iron, 4 sulfur cluster binding"/>
    <property type="evidence" value="ECO:0007669"/>
    <property type="project" value="UniProtKB-KW"/>
</dbReference>
<dbReference type="AlphaFoldDB" id="A0A3E2B6W9"/>
<proteinExistence type="predicted"/>
<protein>
    <submittedName>
        <fullName evidence="8">TIGR01212 family radical SAM protein</fullName>
    </submittedName>
</protein>
<evidence type="ECO:0000313" key="8">
    <source>
        <dbReference type="EMBL" id="RFT07793.1"/>
    </source>
</evidence>
<accession>A0A3E2B6W9</accession>
<dbReference type="GO" id="GO:0046872">
    <property type="term" value="F:metal ion binding"/>
    <property type="evidence" value="ECO:0007669"/>
    <property type="project" value="UniProtKB-KW"/>
</dbReference>
<dbReference type="NCBIfam" id="TIGR01212">
    <property type="entry name" value="TIGR01212 family radical SAM protein"/>
    <property type="match status" value="1"/>
</dbReference>
<dbReference type="InterPro" id="IPR006638">
    <property type="entry name" value="Elp3/MiaA/NifB-like_rSAM"/>
</dbReference>
<dbReference type="Proteomes" id="UP000260649">
    <property type="component" value="Unassembled WGS sequence"/>
</dbReference>
<dbReference type="OrthoDB" id="9801689at2"/>
<organism evidence="8 9">
    <name type="scientific">Evtepia gabavorous</name>
    <dbReference type="NCBI Taxonomy" id="2211183"/>
    <lineage>
        <taxon>Bacteria</taxon>
        <taxon>Bacillati</taxon>
        <taxon>Bacillota</taxon>
        <taxon>Clostridia</taxon>
        <taxon>Eubacteriales</taxon>
        <taxon>Evtepia</taxon>
    </lineage>
</organism>
<dbReference type="Gene3D" id="3.80.30.20">
    <property type="entry name" value="tm_1862 like domain"/>
    <property type="match status" value="1"/>
</dbReference>
<evidence type="ECO:0000313" key="9">
    <source>
        <dbReference type="Proteomes" id="UP000260649"/>
    </source>
</evidence>
<keyword evidence="2" id="KW-0004">4Fe-4S</keyword>
<dbReference type="RefSeq" id="WP_021919610.1">
    <property type="nucleotide sequence ID" value="NZ_CAKXKJ010000002.1"/>
</dbReference>
<reference evidence="8 9" key="1">
    <citation type="submission" date="2018-07" db="EMBL/GenBank/DDBJ databases">
        <title>GABA Modulating Bacteria of the Human Gut Microbiota.</title>
        <authorList>
            <person name="Strandwitz P."/>
            <person name="Kim K.H."/>
            <person name="Terekhova D."/>
            <person name="Liu J.K."/>
            <person name="Sharma A."/>
            <person name="Levering J."/>
            <person name="Mcdonald D."/>
            <person name="Dietrich D."/>
            <person name="Ramadhar T.R."/>
            <person name="Lekbua A."/>
            <person name="Mroue N."/>
            <person name="Liston C."/>
            <person name="Stewart E.J."/>
            <person name="Dubin M.J."/>
            <person name="Zengler K."/>
            <person name="Knight R."/>
            <person name="Gilbert J.A."/>
            <person name="Clardy J."/>
            <person name="Lewis K."/>
        </authorList>
    </citation>
    <scope>NUCLEOTIDE SEQUENCE [LARGE SCALE GENOMIC DNA]</scope>
    <source>
        <strain evidence="8 9">KLE1738</strain>
    </source>
</reference>
<dbReference type="PANTHER" id="PTHR11135:SF1">
    <property type="entry name" value="PROTEIN YHCC"/>
    <property type="match status" value="1"/>
</dbReference>
<evidence type="ECO:0000256" key="3">
    <source>
        <dbReference type="ARBA" id="ARBA00022691"/>
    </source>
</evidence>
<dbReference type="SFLD" id="SFLDG01091">
    <property type="entry name" value="uncharacterized_CHP01210-like"/>
    <property type="match status" value="1"/>
</dbReference>
<keyword evidence="6" id="KW-0411">Iron-sulfur</keyword>
<evidence type="ECO:0000256" key="1">
    <source>
        <dbReference type="ARBA" id="ARBA00001966"/>
    </source>
</evidence>
<evidence type="ECO:0000256" key="6">
    <source>
        <dbReference type="ARBA" id="ARBA00023014"/>
    </source>
</evidence>
<dbReference type="SFLD" id="SFLDG01086">
    <property type="entry name" value="elongater_protein-like"/>
    <property type="match status" value="1"/>
</dbReference>
<keyword evidence="5" id="KW-0408">Iron</keyword>
<comment type="cofactor">
    <cofactor evidence="1">
        <name>[4Fe-4S] cluster</name>
        <dbReference type="ChEBI" id="CHEBI:49883"/>
    </cofactor>
</comment>
<evidence type="ECO:0000256" key="4">
    <source>
        <dbReference type="ARBA" id="ARBA00022723"/>
    </source>
</evidence>
<evidence type="ECO:0000259" key="7">
    <source>
        <dbReference type="PROSITE" id="PS51918"/>
    </source>
</evidence>
<name>A0A3E2B6W9_9FIRM</name>
<dbReference type="InterPro" id="IPR007197">
    <property type="entry name" value="rSAM"/>
</dbReference>
<keyword evidence="3" id="KW-0949">S-adenosyl-L-methionine</keyword>
<dbReference type="InterPro" id="IPR005911">
    <property type="entry name" value="YhcC-like"/>
</dbReference>
<gene>
    <name evidence="8" type="ORF">DV520_01295</name>
</gene>
<dbReference type="SUPFAM" id="SSF102114">
    <property type="entry name" value="Radical SAM enzymes"/>
    <property type="match status" value="1"/>
</dbReference>
<dbReference type="Pfam" id="PF04055">
    <property type="entry name" value="Radical_SAM"/>
    <property type="match status" value="1"/>
</dbReference>
<dbReference type="CDD" id="cd01335">
    <property type="entry name" value="Radical_SAM"/>
    <property type="match status" value="1"/>
</dbReference>
<feature type="domain" description="Radical SAM core" evidence="7">
    <location>
        <begin position="13"/>
        <end position="254"/>
    </location>
</feature>
<evidence type="ECO:0000256" key="5">
    <source>
        <dbReference type="ARBA" id="ARBA00023004"/>
    </source>
</evidence>
<comment type="caution">
    <text evidence="8">The sequence shown here is derived from an EMBL/GenBank/DDBJ whole genome shotgun (WGS) entry which is preliminary data.</text>
</comment>
<dbReference type="EMBL" id="QQRQ01000001">
    <property type="protein sequence ID" value="RFT07793.1"/>
    <property type="molecule type" value="Genomic_DNA"/>
</dbReference>
<dbReference type="PROSITE" id="PS51918">
    <property type="entry name" value="RADICAL_SAM"/>
    <property type="match status" value="1"/>
</dbReference>
<sequence length="304" mass="33741">MWYHSFPQAMRERFGGKVYKLALDGGMTCPNRDGTLGTRGCIFCSEVGAGEFASPACTHVAEQLAHAKQRVAHKNKGGQYIAYFQSFTNTYAPLPYLDALFRQAIASPEIVALSIATRPDCLGPEVLALLQRLNQIKPVWVELGLQTIHPDSARYIRRGYALPVYDHAVCALKRAGLEVITHVILGLPGECREDMVETARYVGRSGADGIKLQLLHVLEGTDLAQEYREGKVPVLTLEEYIQILEDCLSVLPPRMVIHRLTGDGDKRTLLAPSWSANKKLVLHAIQTAFVRDQVQQGSRWTDDS</sequence>
<dbReference type="InterPro" id="IPR023404">
    <property type="entry name" value="rSAM_horseshoe"/>
</dbReference>
<dbReference type="Pfam" id="PF16199">
    <property type="entry name" value="Radical_SAM_C"/>
    <property type="match status" value="1"/>
</dbReference>
<dbReference type="InterPro" id="IPR039661">
    <property type="entry name" value="ELP3"/>
</dbReference>